<dbReference type="PANTHER" id="PTHR35289">
    <property type="entry name" value="TRANSMEMBRANE PROTEIN"/>
    <property type="match status" value="1"/>
</dbReference>
<reference evidence="4" key="2">
    <citation type="journal article" date="2018" name="Plant J.">
        <title>The chimeric mitochondrial gene orf182 causes non-pollen-type abortion in Dongxiang cytoplasmic male-sterile rice.</title>
        <authorList>
            <person name="Xie H."/>
            <person name="Peng X."/>
            <person name="Qian M."/>
            <person name="Cai Y."/>
            <person name="Ding X."/>
            <person name="Chen Q."/>
            <person name="Cai Q."/>
            <person name="Zhu Y."/>
            <person name="Yan L."/>
            <person name="Cai Y."/>
        </authorList>
    </citation>
    <scope>NUCLEOTIDE SEQUENCE</scope>
    <source>
        <strain evidence="4">Chinese Dongxiang wild rice</strain>
    </source>
</reference>
<dbReference type="SMR" id="A0A343K0F9"/>
<name>A0A343K0F9_ORYSI</name>
<feature type="region of interest" description="Disordered" evidence="1">
    <location>
        <begin position="122"/>
        <end position="150"/>
    </location>
</feature>
<keyword evidence="2" id="KW-0472">Membrane</keyword>
<sequence length="290" mass="32012">MLRFERIVSKFFGKFFFSGLWTDRPYLIFIFISLIFLVLYIVRRRREAFSSTLIGSFSGLFSFFFVEGPEVAYAMENPPGPGPSEAGPEGSAAPPAGEIALALTPPSSSFQESTGEMDALMASTTPSAPRTPSGGEPSVNQPLPGEQAMPPALPVMQEAANRAPPYAPYPYPVDEIIGGDSVQSIQRRILGANWNPSAHDMQMSRIQAEDLFELKVEIIRKMAGLHPSGDWMGWGARALDNPRTATGEEDLARLHQMLDDLQSRNEQSATFWRLVERVRLRADEDQNSAS</sequence>
<dbReference type="EMBL" id="KY486275">
    <property type="protein sequence ID" value="ATA66826.1"/>
    <property type="molecule type" value="Genomic_DNA"/>
</dbReference>
<keyword evidence="2" id="KW-1133">Transmembrane helix</keyword>
<dbReference type="InterPro" id="IPR052694">
    <property type="entry name" value="Mt_uS3-like"/>
</dbReference>
<feature type="compositionally biased region" description="Low complexity" evidence="1">
    <location>
        <begin position="83"/>
        <end position="96"/>
    </location>
</feature>
<feature type="transmembrane region" description="Helical" evidence="2">
    <location>
        <begin position="25"/>
        <end position="42"/>
    </location>
</feature>
<keyword evidence="4" id="KW-0496">Mitochondrion</keyword>
<gene>
    <name evidence="4" type="primary">orf290</name>
</gene>
<evidence type="ECO:0000256" key="2">
    <source>
        <dbReference type="SAM" id="Phobius"/>
    </source>
</evidence>
<geneLocation type="mitochondrion" evidence="4"/>
<keyword evidence="2" id="KW-0812">Transmembrane</keyword>
<dbReference type="InterPro" id="IPR058331">
    <property type="entry name" value="DUF8018"/>
</dbReference>
<evidence type="ECO:0000259" key="3">
    <source>
        <dbReference type="Pfam" id="PF26057"/>
    </source>
</evidence>
<feature type="transmembrane region" description="Helical" evidence="2">
    <location>
        <begin position="49"/>
        <end position="66"/>
    </location>
</feature>
<organism evidence="4">
    <name type="scientific">Oryza sativa subsp. indica</name>
    <name type="common">Rice</name>
    <dbReference type="NCBI Taxonomy" id="39946"/>
    <lineage>
        <taxon>Eukaryota</taxon>
        <taxon>Viridiplantae</taxon>
        <taxon>Streptophyta</taxon>
        <taxon>Embryophyta</taxon>
        <taxon>Tracheophyta</taxon>
        <taxon>Spermatophyta</taxon>
        <taxon>Magnoliopsida</taxon>
        <taxon>Liliopsida</taxon>
        <taxon>Poales</taxon>
        <taxon>Poaceae</taxon>
        <taxon>BOP clade</taxon>
        <taxon>Oryzoideae</taxon>
        <taxon>Oryzeae</taxon>
        <taxon>Oryzinae</taxon>
        <taxon>Oryza</taxon>
        <taxon>Oryza sativa</taxon>
    </lineage>
</organism>
<dbReference type="PANTHER" id="PTHR35289:SF1">
    <property type="entry name" value="ATP SYNTHASE 9 MITOCHONDRIAL-RELATED"/>
    <property type="match status" value="1"/>
</dbReference>
<dbReference type="Pfam" id="PF26057">
    <property type="entry name" value="DUF8018"/>
    <property type="match status" value="1"/>
</dbReference>
<evidence type="ECO:0000313" key="4">
    <source>
        <dbReference type="EMBL" id="ATA66826.1"/>
    </source>
</evidence>
<feature type="region of interest" description="Disordered" evidence="1">
    <location>
        <begin position="75"/>
        <end position="96"/>
    </location>
</feature>
<reference evidence="4" key="1">
    <citation type="submission" date="2017-01" db="EMBL/GenBank/DDBJ databases">
        <authorList>
            <person name="Mah S.A."/>
            <person name="Swanson W.J."/>
            <person name="Moy G.W."/>
            <person name="Vacquier V.D."/>
        </authorList>
    </citation>
    <scope>NUCLEOTIDE SEQUENCE</scope>
    <source>
        <strain evidence="4">Chinese Dongxiang wild rice</strain>
    </source>
</reference>
<feature type="domain" description="DUF8018" evidence="3">
    <location>
        <begin position="174"/>
        <end position="275"/>
    </location>
</feature>
<accession>A0A343K0F9</accession>
<protein>
    <recommendedName>
        <fullName evidence="3">DUF8018 domain-containing protein</fullName>
    </recommendedName>
</protein>
<proteinExistence type="predicted"/>
<evidence type="ECO:0000256" key="1">
    <source>
        <dbReference type="SAM" id="MobiDB-lite"/>
    </source>
</evidence>
<dbReference type="AlphaFoldDB" id="A0A343K0F9"/>